<accession>A0A835XP64</accession>
<gene>
    <name evidence="4" type="ORF">HYH03_013920</name>
</gene>
<dbReference type="Proteomes" id="UP000612055">
    <property type="component" value="Unassembled WGS sequence"/>
</dbReference>
<dbReference type="OrthoDB" id="539336at2759"/>
<evidence type="ECO:0000256" key="1">
    <source>
        <dbReference type="SAM" id="MobiDB-lite"/>
    </source>
</evidence>
<dbReference type="EMBL" id="JAEHOE010000096">
    <property type="protein sequence ID" value="KAG2487501.1"/>
    <property type="molecule type" value="Genomic_DNA"/>
</dbReference>
<evidence type="ECO:0000313" key="5">
    <source>
        <dbReference type="Proteomes" id="UP000612055"/>
    </source>
</evidence>
<sequence length="572" mass="59571">MGQLSRAWLPLLLLLAVGQATAQGGAYLRGRLVVLNEPRFSNSIIAPASYLLWLFDSQAFDFVLYTLRLAPGLPPPEDYLTGETIDLFINATLSGPYPGSLGPSLGPAGTLYVVDYSRTTISIVPPPDPSPLPLPTVVWVATSVCGRGESGYLGQEDVALTFFGPPPGSATSPAPAGRLPPMTLERLLGSCTFGGIQIHRSNTLIMNVTLPCSGTLKNGARWNATGGQCGTNELFGWMEAAAAATRATGLDPAVYPRRMLLLPRAAPPLCRSWQQRGTYGCDSRLGCDMWLRVGPADRNRLLEWALTQLGSSLGLRPATAPPSGVAGEGVQPPPTATPAALADTASWPPSDPYCAMGAAQGGYRCFNGPNSFKLGVASPVRTLTSENLSFGATYQVTLPASTATPVSLLVLETSRPGPVPSPGVTPPRPGPVLFAQYRTDDGGDAGLARGTEGRVSLHLSNVSLTWQAGDRLSAGPRSRLLASLAPGQQYRYAASRIAITFVGLGSAPAPGSDPGGVAPPPARVTACVFFSDNEADGDNGCFDGVDNDCDGLIDNQDPDCAAAWAAMGPLLG</sequence>
<dbReference type="Pfam" id="PF05548">
    <property type="entry name" value="Peptidase_M11"/>
    <property type="match status" value="1"/>
</dbReference>
<dbReference type="InterPro" id="IPR008752">
    <property type="entry name" value="Peptidase_M11"/>
</dbReference>
<proteinExistence type="predicted"/>
<feature type="domain" description="Peptidase M11 gametolysin" evidence="3">
    <location>
        <begin position="354"/>
        <end position="465"/>
    </location>
</feature>
<feature type="region of interest" description="Disordered" evidence="1">
    <location>
        <begin position="317"/>
        <end position="340"/>
    </location>
</feature>
<evidence type="ECO:0000313" key="4">
    <source>
        <dbReference type="EMBL" id="KAG2487501.1"/>
    </source>
</evidence>
<feature type="signal peptide" evidence="2">
    <location>
        <begin position="1"/>
        <end position="22"/>
    </location>
</feature>
<comment type="caution">
    <text evidence="4">The sequence shown here is derived from an EMBL/GenBank/DDBJ whole genome shotgun (WGS) entry which is preliminary data.</text>
</comment>
<dbReference type="AlphaFoldDB" id="A0A835XP64"/>
<name>A0A835XP64_9CHLO</name>
<evidence type="ECO:0000256" key="2">
    <source>
        <dbReference type="SAM" id="SignalP"/>
    </source>
</evidence>
<feature type="chain" id="PRO_5032477430" description="Peptidase M11 gametolysin domain-containing protein" evidence="2">
    <location>
        <begin position="23"/>
        <end position="572"/>
    </location>
</feature>
<keyword evidence="2" id="KW-0732">Signal</keyword>
<evidence type="ECO:0000259" key="3">
    <source>
        <dbReference type="Pfam" id="PF05548"/>
    </source>
</evidence>
<keyword evidence="5" id="KW-1185">Reference proteome</keyword>
<protein>
    <recommendedName>
        <fullName evidence="3">Peptidase M11 gametolysin domain-containing protein</fullName>
    </recommendedName>
</protein>
<organism evidence="4 5">
    <name type="scientific">Edaphochlamys debaryana</name>
    <dbReference type="NCBI Taxonomy" id="47281"/>
    <lineage>
        <taxon>Eukaryota</taxon>
        <taxon>Viridiplantae</taxon>
        <taxon>Chlorophyta</taxon>
        <taxon>core chlorophytes</taxon>
        <taxon>Chlorophyceae</taxon>
        <taxon>CS clade</taxon>
        <taxon>Chlamydomonadales</taxon>
        <taxon>Chlamydomonadales incertae sedis</taxon>
        <taxon>Edaphochlamys</taxon>
    </lineage>
</organism>
<reference evidence="4" key="1">
    <citation type="journal article" date="2020" name="bioRxiv">
        <title>Comparative genomics of Chlamydomonas.</title>
        <authorList>
            <person name="Craig R.J."/>
            <person name="Hasan A.R."/>
            <person name="Ness R.W."/>
            <person name="Keightley P.D."/>
        </authorList>
    </citation>
    <scope>NUCLEOTIDE SEQUENCE</scope>
    <source>
        <strain evidence="4">CCAP 11/70</strain>
    </source>
</reference>